<organism evidence="1">
    <name type="scientific">Anguilla anguilla</name>
    <name type="common">European freshwater eel</name>
    <name type="synonym">Muraena anguilla</name>
    <dbReference type="NCBI Taxonomy" id="7936"/>
    <lineage>
        <taxon>Eukaryota</taxon>
        <taxon>Metazoa</taxon>
        <taxon>Chordata</taxon>
        <taxon>Craniata</taxon>
        <taxon>Vertebrata</taxon>
        <taxon>Euteleostomi</taxon>
        <taxon>Actinopterygii</taxon>
        <taxon>Neopterygii</taxon>
        <taxon>Teleostei</taxon>
        <taxon>Anguilliformes</taxon>
        <taxon>Anguillidae</taxon>
        <taxon>Anguilla</taxon>
    </lineage>
</organism>
<reference evidence="1" key="2">
    <citation type="journal article" date="2015" name="Fish Shellfish Immunol.">
        <title>Early steps in the European eel (Anguilla anguilla)-Vibrio vulnificus interaction in the gills: Role of the RtxA13 toxin.</title>
        <authorList>
            <person name="Callol A."/>
            <person name="Pajuelo D."/>
            <person name="Ebbesson L."/>
            <person name="Teles M."/>
            <person name="MacKenzie S."/>
            <person name="Amaro C."/>
        </authorList>
    </citation>
    <scope>NUCLEOTIDE SEQUENCE</scope>
</reference>
<evidence type="ECO:0000313" key="1">
    <source>
        <dbReference type="EMBL" id="JAH15945.1"/>
    </source>
</evidence>
<reference evidence="1" key="1">
    <citation type="submission" date="2014-11" db="EMBL/GenBank/DDBJ databases">
        <authorList>
            <person name="Amaro Gonzalez C."/>
        </authorList>
    </citation>
    <scope>NUCLEOTIDE SEQUENCE</scope>
</reference>
<sequence>MSGKLMQSIRSIPYWNLVKSFTAVGPSMLDILETKDIIQNKSVLFLTNERTDRNTGEQNTFATVWHRDAGDFWRFWNGSFVLQLNKHGGQGSQSSL</sequence>
<dbReference type="EMBL" id="GBXM01092632">
    <property type="protein sequence ID" value="JAH15945.1"/>
    <property type="molecule type" value="Transcribed_RNA"/>
</dbReference>
<accession>A0A0E9QHX9</accession>
<dbReference type="AlphaFoldDB" id="A0A0E9QHX9"/>
<proteinExistence type="predicted"/>
<name>A0A0E9QHX9_ANGAN</name>
<protein>
    <submittedName>
        <fullName evidence="1">Uncharacterized protein</fullName>
    </submittedName>
</protein>